<comment type="caution">
    <text evidence="1">The sequence shown here is derived from an EMBL/GenBank/DDBJ whole genome shotgun (WGS) entry which is preliminary data.</text>
</comment>
<accession>A0ACB8E6M0</accession>
<organism evidence="1 2">
    <name type="scientific">Sphaerodactylus townsendi</name>
    <dbReference type="NCBI Taxonomy" id="933632"/>
    <lineage>
        <taxon>Eukaryota</taxon>
        <taxon>Metazoa</taxon>
        <taxon>Chordata</taxon>
        <taxon>Craniata</taxon>
        <taxon>Vertebrata</taxon>
        <taxon>Euteleostomi</taxon>
        <taxon>Lepidosauria</taxon>
        <taxon>Squamata</taxon>
        <taxon>Bifurcata</taxon>
        <taxon>Gekkota</taxon>
        <taxon>Sphaerodactylidae</taxon>
        <taxon>Sphaerodactylus</taxon>
    </lineage>
</organism>
<name>A0ACB8E6M0_9SAUR</name>
<dbReference type="Proteomes" id="UP000827872">
    <property type="component" value="Linkage Group LG10"/>
</dbReference>
<sequence length="212" mass="23018">MAGPLIRGPPLLPFSSRRRVGASVAAQRLRLCSPATGREPAKLRLGLGPPAADEVGLGRLPEQQAFFASWHSGKERPRRREPPAEGWWLLARQPAGRPSASGRPRLCSMVFRFRCIALAGPWPSFASALAGAPSAAQPGLGLSHSRWWIFTKAATRQAARKPAGLQRRSSRLAFADEVSHRWAGGWPGRGSPSLPSRHPGKGAPQRWPSRLR</sequence>
<evidence type="ECO:0000313" key="2">
    <source>
        <dbReference type="Proteomes" id="UP000827872"/>
    </source>
</evidence>
<evidence type="ECO:0000313" key="1">
    <source>
        <dbReference type="EMBL" id="KAH7988136.1"/>
    </source>
</evidence>
<protein>
    <submittedName>
        <fullName evidence="1">Uncharacterized protein</fullName>
    </submittedName>
</protein>
<keyword evidence="2" id="KW-1185">Reference proteome</keyword>
<dbReference type="EMBL" id="CM037623">
    <property type="protein sequence ID" value="KAH7988136.1"/>
    <property type="molecule type" value="Genomic_DNA"/>
</dbReference>
<reference evidence="1" key="1">
    <citation type="submission" date="2021-08" db="EMBL/GenBank/DDBJ databases">
        <title>The first chromosome-level gecko genome reveals the dynamic sex chromosomes of Neotropical dwarf geckos (Sphaerodactylidae: Sphaerodactylus).</title>
        <authorList>
            <person name="Pinto B.J."/>
            <person name="Keating S.E."/>
            <person name="Gamble T."/>
        </authorList>
    </citation>
    <scope>NUCLEOTIDE SEQUENCE</scope>
    <source>
        <strain evidence="1">TG3544</strain>
    </source>
</reference>
<proteinExistence type="predicted"/>
<gene>
    <name evidence="1" type="ORF">K3G42_008658</name>
</gene>